<dbReference type="Gene3D" id="3.10.310.10">
    <property type="entry name" value="Diaminopimelate Epimerase, Chain A, domain 1"/>
    <property type="match status" value="2"/>
</dbReference>
<organism evidence="2 3">
    <name type="scientific">Dyella japonica A8</name>
    <dbReference type="NCBI Taxonomy" id="1217721"/>
    <lineage>
        <taxon>Bacteria</taxon>
        <taxon>Pseudomonadati</taxon>
        <taxon>Pseudomonadota</taxon>
        <taxon>Gammaproteobacteria</taxon>
        <taxon>Lysobacterales</taxon>
        <taxon>Rhodanobacteraceae</taxon>
        <taxon>Dyella</taxon>
    </lineage>
</organism>
<dbReference type="GO" id="GO:0047580">
    <property type="term" value="F:4-hydroxyproline epimerase activity"/>
    <property type="evidence" value="ECO:0007669"/>
    <property type="project" value="UniProtKB-ARBA"/>
</dbReference>
<keyword evidence="3" id="KW-1185">Reference proteome</keyword>
<dbReference type="AlphaFoldDB" id="A0A075K028"/>
<name>A0A075K028_9GAMM</name>
<dbReference type="PIRSF" id="PIRSF029792">
    <property type="entry name" value="Pro_racemase"/>
    <property type="match status" value="1"/>
</dbReference>
<dbReference type="SFLD" id="SFLDS00028">
    <property type="entry name" value="Proline_Racemase"/>
    <property type="match status" value="1"/>
</dbReference>
<gene>
    <name evidence="2" type="ORF">HY57_09850</name>
</gene>
<dbReference type="OrthoDB" id="181267at2"/>
<dbReference type="PATRIC" id="fig|1217721.7.peg.2038"/>
<dbReference type="RefSeq" id="WP_019464215.1">
    <property type="nucleotide sequence ID" value="NZ_ALOY01000114.1"/>
</dbReference>
<evidence type="ECO:0000313" key="3">
    <source>
        <dbReference type="Proteomes" id="UP000027987"/>
    </source>
</evidence>
<evidence type="ECO:0000256" key="1">
    <source>
        <dbReference type="ARBA" id="ARBA00007529"/>
    </source>
</evidence>
<comment type="similarity">
    <text evidence="1">Belongs to the proline racemase family.</text>
</comment>
<dbReference type="PANTHER" id="PTHR33442">
    <property type="entry name" value="TRANS-3-HYDROXY-L-PROLINE DEHYDRATASE"/>
    <property type="match status" value="1"/>
</dbReference>
<sequence>MHTIDVIDSHTGGEPTRVVIAGFPDLGGGSLMEQRERFRRDFDRWRSAIACEPRGSSTVVGALLLPPQTEGACASVIYFNNVSYLGMCGHGTIGLVRTLQHMGRIGPGRHRIDTPVGTVGAELHEDGRVTIDNVESYRHAANVSVNVPGYGRVTGDIAWGGNWFFITHDTPLPVEIQHQRALTTYTEAVRHALEAQGITGAEGGEIDHIEVNTSSPVAGLDGRNFVLCPGLAYDRSPCGTGTSAKLACLAAAGTLAPGDTWMQESILGSVFEGRYTPGTRGVHPQITGTAFVVARSTLLFDEADAFTWGSGAE</sequence>
<dbReference type="Proteomes" id="UP000027987">
    <property type="component" value="Chromosome"/>
</dbReference>
<accession>A0A075K028</accession>
<dbReference type="STRING" id="1217721.HY57_09850"/>
<dbReference type="FunFam" id="3.10.310.10:FF:000003">
    <property type="entry name" value="Proline racemase"/>
    <property type="match status" value="1"/>
</dbReference>
<proteinExistence type="inferred from homology"/>
<dbReference type="PANTHER" id="PTHR33442:SF1">
    <property type="entry name" value="TRANS-3-HYDROXY-L-PROLINE DEHYDRATASE"/>
    <property type="match status" value="1"/>
</dbReference>
<protein>
    <submittedName>
        <fullName evidence="2">Hydroxyproline-2-epimerase</fullName>
    </submittedName>
</protein>
<dbReference type="InterPro" id="IPR008794">
    <property type="entry name" value="Pro_racemase_fam"/>
</dbReference>
<dbReference type="Pfam" id="PF05544">
    <property type="entry name" value="Pro_racemase"/>
    <property type="match status" value="1"/>
</dbReference>
<dbReference type="EMBL" id="CP008884">
    <property type="protein sequence ID" value="AIF47554.1"/>
    <property type="molecule type" value="Genomic_DNA"/>
</dbReference>
<reference evidence="2 3" key="1">
    <citation type="submission" date="2014-07" db="EMBL/GenBank/DDBJ databases">
        <title>Complete Genome Sequence of Dyella japonica Strain A8 Isolated from Malaysian Tropical Soil.</title>
        <authorList>
            <person name="Hui R.K.H."/>
            <person name="Chen J.-W."/>
            <person name="Chan K.-G."/>
            <person name="Leung F.C.C."/>
        </authorList>
    </citation>
    <scope>NUCLEOTIDE SEQUENCE [LARGE SCALE GENOMIC DNA]</scope>
    <source>
        <strain evidence="2 3">A8</strain>
    </source>
</reference>
<dbReference type="KEGG" id="dja:HY57_09850"/>
<dbReference type="HOGENOM" id="CLU_036729_1_0_6"/>
<evidence type="ECO:0000313" key="2">
    <source>
        <dbReference type="EMBL" id="AIF47554.1"/>
    </source>
</evidence>
<dbReference type="SUPFAM" id="SSF54506">
    <property type="entry name" value="Diaminopimelate epimerase-like"/>
    <property type="match status" value="1"/>
</dbReference>